<dbReference type="STRING" id="320778.ABT57_06175"/>
<comment type="caution">
    <text evidence="3">The sequence shown here is derived from an EMBL/GenBank/DDBJ whole genome shotgun (WGS) entry which is preliminary data.</text>
</comment>
<dbReference type="InterPro" id="IPR036390">
    <property type="entry name" value="WH_DNA-bd_sf"/>
</dbReference>
<dbReference type="OrthoDB" id="9807255at2"/>
<evidence type="ECO:0000313" key="4">
    <source>
        <dbReference type="Proteomes" id="UP000035909"/>
    </source>
</evidence>
<evidence type="ECO:0000313" key="3">
    <source>
        <dbReference type="EMBL" id="KLV10163.1"/>
    </source>
</evidence>
<dbReference type="Proteomes" id="UP000035909">
    <property type="component" value="Unassembled WGS sequence"/>
</dbReference>
<dbReference type="InterPro" id="IPR026881">
    <property type="entry name" value="WYL_dom"/>
</dbReference>
<keyword evidence="4" id="KW-1185">Reference proteome</keyword>
<dbReference type="RefSeq" id="WP_047884326.1">
    <property type="nucleotide sequence ID" value="NZ_CP071326.1"/>
</dbReference>
<dbReference type="PANTHER" id="PTHR34580">
    <property type="match status" value="1"/>
</dbReference>
<protein>
    <submittedName>
        <fullName evidence="3">Transcriptional regulator</fullName>
    </submittedName>
</protein>
<organism evidence="3 4">
    <name type="scientific">Photobacterium ganghwense</name>
    <dbReference type="NCBI Taxonomy" id="320778"/>
    <lineage>
        <taxon>Bacteria</taxon>
        <taxon>Pseudomonadati</taxon>
        <taxon>Pseudomonadota</taxon>
        <taxon>Gammaproteobacteria</taxon>
        <taxon>Vibrionales</taxon>
        <taxon>Vibrionaceae</taxon>
        <taxon>Photobacterium</taxon>
    </lineage>
</organism>
<sequence length="233" mass="26738">MSRSQRLLDLLQLLRRYRYPVSAEELASRLNVSVRTIYRDIATLQAQGADVEGEAGLGYVLKPSFDLPPMMFNVEELEALRLGAEWVVKQANGEFSEAAINALAKISAVLPSEHEAKHTESVIRVASAFKAPELIVKLAELKITIQKGHKAEILYEDAKGAISKRVVWPILIGMFEQHNILVAWCEKRNEYRNFRLDRIQFFLPLESKYERSRHALLCEWETLEGIDHKCFHY</sequence>
<evidence type="ECO:0000259" key="1">
    <source>
        <dbReference type="Pfam" id="PF08279"/>
    </source>
</evidence>
<name>A0A0J1HEW5_9GAMM</name>
<accession>A0A0J1HEW5</accession>
<dbReference type="AlphaFoldDB" id="A0A0J1HEW5"/>
<dbReference type="PROSITE" id="PS52050">
    <property type="entry name" value="WYL"/>
    <property type="match status" value="1"/>
</dbReference>
<dbReference type="Pfam" id="PF13280">
    <property type="entry name" value="WYL"/>
    <property type="match status" value="1"/>
</dbReference>
<feature type="domain" description="Helix-turn-helix type 11" evidence="1">
    <location>
        <begin position="6"/>
        <end position="59"/>
    </location>
</feature>
<dbReference type="PANTHER" id="PTHR34580:SF3">
    <property type="entry name" value="PROTEIN PAFB"/>
    <property type="match status" value="1"/>
</dbReference>
<dbReference type="InterPro" id="IPR051534">
    <property type="entry name" value="CBASS_pafABC_assoc_protein"/>
</dbReference>
<dbReference type="InterPro" id="IPR036388">
    <property type="entry name" value="WH-like_DNA-bd_sf"/>
</dbReference>
<feature type="domain" description="WYL" evidence="2">
    <location>
        <begin position="138"/>
        <end position="200"/>
    </location>
</feature>
<dbReference type="EMBL" id="LDOU01000006">
    <property type="protein sequence ID" value="KLV10163.1"/>
    <property type="molecule type" value="Genomic_DNA"/>
</dbReference>
<dbReference type="InterPro" id="IPR013196">
    <property type="entry name" value="HTH_11"/>
</dbReference>
<reference evidence="3 4" key="1">
    <citation type="submission" date="2015-05" db="EMBL/GenBank/DDBJ databases">
        <title>Photobacterium galathea sp. nov.</title>
        <authorList>
            <person name="Machado H."/>
            <person name="Gram L."/>
        </authorList>
    </citation>
    <scope>NUCLEOTIDE SEQUENCE [LARGE SCALE GENOMIC DNA]</scope>
    <source>
        <strain evidence="3 4">DSM 22954</strain>
    </source>
</reference>
<dbReference type="SUPFAM" id="SSF46785">
    <property type="entry name" value="Winged helix' DNA-binding domain"/>
    <property type="match status" value="1"/>
</dbReference>
<gene>
    <name evidence="3" type="ORF">ABT57_06175</name>
</gene>
<dbReference type="Gene3D" id="1.10.10.10">
    <property type="entry name" value="Winged helix-like DNA-binding domain superfamily/Winged helix DNA-binding domain"/>
    <property type="match status" value="1"/>
</dbReference>
<proteinExistence type="predicted"/>
<evidence type="ECO:0000259" key="2">
    <source>
        <dbReference type="Pfam" id="PF13280"/>
    </source>
</evidence>
<dbReference type="Pfam" id="PF08279">
    <property type="entry name" value="HTH_11"/>
    <property type="match status" value="1"/>
</dbReference>
<dbReference type="PATRIC" id="fig|320778.3.peg.1333"/>